<dbReference type="AlphaFoldDB" id="A0AAV1WZM5"/>
<dbReference type="EMBL" id="CAXHTB010000011">
    <property type="protein sequence ID" value="CAL0314859.1"/>
    <property type="molecule type" value="Genomic_DNA"/>
</dbReference>
<evidence type="ECO:0008006" key="3">
    <source>
        <dbReference type="Google" id="ProtNLM"/>
    </source>
</evidence>
<dbReference type="Proteomes" id="UP001497480">
    <property type="component" value="Unassembled WGS sequence"/>
</dbReference>
<dbReference type="InterPro" id="IPR052160">
    <property type="entry name" value="Gypsy_RT_Integrase-like"/>
</dbReference>
<accession>A0AAV1WZM5</accession>
<gene>
    <name evidence="1" type="ORF">LLUT_LOCUS15919</name>
</gene>
<proteinExistence type="predicted"/>
<name>A0AAV1WZM5_LUPLU</name>
<dbReference type="InterPro" id="IPR012337">
    <property type="entry name" value="RNaseH-like_sf"/>
</dbReference>
<dbReference type="InterPro" id="IPR036397">
    <property type="entry name" value="RNaseH_sf"/>
</dbReference>
<keyword evidence="2" id="KW-1185">Reference proteome</keyword>
<evidence type="ECO:0000313" key="1">
    <source>
        <dbReference type="EMBL" id="CAL0314859.1"/>
    </source>
</evidence>
<protein>
    <recommendedName>
        <fullName evidence="3">Integrase catalytic domain-containing protein</fullName>
    </recommendedName>
</protein>
<organism evidence="1 2">
    <name type="scientific">Lupinus luteus</name>
    <name type="common">European yellow lupine</name>
    <dbReference type="NCBI Taxonomy" id="3873"/>
    <lineage>
        <taxon>Eukaryota</taxon>
        <taxon>Viridiplantae</taxon>
        <taxon>Streptophyta</taxon>
        <taxon>Embryophyta</taxon>
        <taxon>Tracheophyta</taxon>
        <taxon>Spermatophyta</taxon>
        <taxon>Magnoliopsida</taxon>
        <taxon>eudicotyledons</taxon>
        <taxon>Gunneridae</taxon>
        <taxon>Pentapetalae</taxon>
        <taxon>rosids</taxon>
        <taxon>fabids</taxon>
        <taxon>Fabales</taxon>
        <taxon>Fabaceae</taxon>
        <taxon>Papilionoideae</taxon>
        <taxon>50 kb inversion clade</taxon>
        <taxon>genistoids sensu lato</taxon>
        <taxon>core genistoids</taxon>
        <taxon>Genisteae</taxon>
        <taxon>Lupinus</taxon>
    </lineage>
</organism>
<comment type="caution">
    <text evidence="1">The sequence shown here is derived from an EMBL/GenBank/DDBJ whole genome shotgun (WGS) entry which is preliminary data.</text>
</comment>
<dbReference type="PANTHER" id="PTHR47266">
    <property type="entry name" value="ENDONUCLEASE-RELATED"/>
    <property type="match status" value="1"/>
</dbReference>
<evidence type="ECO:0000313" key="2">
    <source>
        <dbReference type="Proteomes" id="UP001497480"/>
    </source>
</evidence>
<sequence>MSSSYHPQSDGQIENLNKTVEMYLRCFVFDNPKAWVQMLPWAQFWYNCSYHHSLKMSLFQAVFGRVPPSTIKYELQVTDPPSVQIALQERGDGHTENAG</sequence>
<dbReference type="SUPFAM" id="SSF53098">
    <property type="entry name" value="Ribonuclease H-like"/>
    <property type="match status" value="1"/>
</dbReference>
<reference evidence="1 2" key="1">
    <citation type="submission" date="2024-03" db="EMBL/GenBank/DDBJ databases">
        <authorList>
            <person name="Martinez-Hernandez J."/>
        </authorList>
    </citation>
    <scope>NUCLEOTIDE SEQUENCE [LARGE SCALE GENOMIC DNA]</scope>
</reference>
<dbReference type="GO" id="GO:0003676">
    <property type="term" value="F:nucleic acid binding"/>
    <property type="evidence" value="ECO:0007669"/>
    <property type="project" value="InterPro"/>
</dbReference>
<dbReference type="Gene3D" id="3.30.420.10">
    <property type="entry name" value="Ribonuclease H-like superfamily/Ribonuclease H"/>
    <property type="match status" value="1"/>
</dbReference>